<dbReference type="STRING" id="1036612.A0A1L9TBT8"/>
<dbReference type="PANTHER" id="PTHR43580">
    <property type="entry name" value="OXIDOREDUCTASE GLYR1-RELATED"/>
    <property type="match status" value="1"/>
</dbReference>
<name>A0A1L9TBT8_9EURO</name>
<dbReference type="InterPro" id="IPR029154">
    <property type="entry name" value="HIBADH-like_NADP-bd"/>
</dbReference>
<reference evidence="8" key="1">
    <citation type="journal article" date="2017" name="Genome Biol.">
        <title>Comparative genomics reveals high biological diversity and specific adaptations in the industrially and medically important fungal genus Aspergillus.</title>
        <authorList>
            <person name="de Vries R.P."/>
            <person name="Riley R."/>
            <person name="Wiebenga A."/>
            <person name="Aguilar-Osorio G."/>
            <person name="Amillis S."/>
            <person name="Uchima C.A."/>
            <person name="Anderluh G."/>
            <person name="Asadollahi M."/>
            <person name="Askin M."/>
            <person name="Barry K."/>
            <person name="Battaglia E."/>
            <person name="Bayram O."/>
            <person name="Benocci T."/>
            <person name="Braus-Stromeyer S.A."/>
            <person name="Caldana C."/>
            <person name="Canovas D."/>
            <person name="Cerqueira G.C."/>
            <person name="Chen F."/>
            <person name="Chen W."/>
            <person name="Choi C."/>
            <person name="Clum A."/>
            <person name="Dos Santos R.A."/>
            <person name="Damasio A.R."/>
            <person name="Diallinas G."/>
            <person name="Emri T."/>
            <person name="Fekete E."/>
            <person name="Flipphi M."/>
            <person name="Freyberg S."/>
            <person name="Gallo A."/>
            <person name="Gournas C."/>
            <person name="Habgood R."/>
            <person name="Hainaut M."/>
            <person name="Harispe M.L."/>
            <person name="Henrissat B."/>
            <person name="Hilden K.S."/>
            <person name="Hope R."/>
            <person name="Hossain A."/>
            <person name="Karabika E."/>
            <person name="Karaffa L."/>
            <person name="Karanyi Z."/>
            <person name="Krasevec N."/>
            <person name="Kuo A."/>
            <person name="Kusch H."/>
            <person name="LaButti K."/>
            <person name="Lagendijk E.L."/>
            <person name="Lapidus A."/>
            <person name="Levasseur A."/>
            <person name="Lindquist E."/>
            <person name="Lipzen A."/>
            <person name="Logrieco A.F."/>
            <person name="MacCabe A."/>
            <person name="Maekelae M.R."/>
            <person name="Malavazi I."/>
            <person name="Melin P."/>
            <person name="Meyer V."/>
            <person name="Mielnichuk N."/>
            <person name="Miskei M."/>
            <person name="Molnar A.P."/>
            <person name="Mule G."/>
            <person name="Ngan C.Y."/>
            <person name="Orejas M."/>
            <person name="Orosz E."/>
            <person name="Ouedraogo J.P."/>
            <person name="Overkamp K.M."/>
            <person name="Park H.-S."/>
            <person name="Perrone G."/>
            <person name="Piumi F."/>
            <person name="Punt P.J."/>
            <person name="Ram A.F."/>
            <person name="Ramon A."/>
            <person name="Rauscher S."/>
            <person name="Record E."/>
            <person name="Riano-Pachon D.M."/>
            <person name="Robert V."/>
            <person name="Roehrig J."/>
            <person name="Ruller R."/>
            <person name="Salamov A."/>
            <person name="Salih N.S."/>
            <person name="Samson R.A."/>
            <person name="Sandor E."/>
            <person name="Sanguinetti M."/>
            <person name="Schuetze T."/>
            <person name="Sepcic K."/>
            <person name="Shelest E."/>
            <person name="Sherlock G."/>
            <person name="Sophianopoulou V."/>
            <person name="Squina F.M."/>
            <person name="Sun H."/>
            <person name="Susca A."/>
            <person name="Todd R.B."/>
            <person name="Tsang A."/>
            <person name="Unkles S.E."/>
            <person name="van de Wiele N."/>
            <person name="van Rossen-Uffink D."/>
            <person name="Oliveira J.V."/>
            <person name="Vesth T.C."/>
            <person name="Visser J."/>
            <person name="Yu J.-H."/>
            <person name="Zhou M."/>
            <person name="Andersen M.R."/>
            <person name="Archer D.B."/>
            <person name="Baker S.E."/>
            <person name="Benoit I."/>
            <person name="Brakhage A.A."/>
            <person name="Braus G.H."/>
            <person name="Fischer R."/>
            <person name="Frisvad J.C."/>
            <person name="Goldman G.H."/>
            <person name="Houbraken J."/>
            <person name="Oakley B."/>
            <person name="Pocsi I."/>
            <person name="Scazzocchio C."/>
            <person name="Seiboth B."/>
            <person name="vanKuyk P.A."/>
            <person name="Wortman J."/>
            <person name="Dyer P.S."/>
            <person name="Grigoriev I.V."/>
        </authorList>
    </citation>
    <scope>NUCLEOTIDE SEQUENCE [LARGE SCALE GENOMIC DNA]</scope>
    <source>
        <strain evidence="8">CBS 593.65</strain>
    </source>
</reference>
<keyword evidence="3" id="KW-0520">NAD</keyword>
<dbReference type="InterPro" id="IPR006115">
    <property type="entry name" value="6PGDH_NADP-bd"/>
</dbReference>
<dbReference type="SUPFAM" id="SSF51735">
    <property type="entry name" value="NAD(P)-binding Rossmann-fold domains"/>
    <property type="match status" value="1"/>
</dbReference>
<keyword evidence="2" id="KW-0560">Oxidoreductase</keyword>
<dbReference type="InterPro" id="IPR013328">
    <property type="entry name" value="6PGD_dom2"/>
</dbReference>
<evidence type="ECO:0000259" key="6">
    <source>
        <dbReference type="Pfam" id="PF14833"/>
    </source>
</evidence>
<dbReference type="VEuPathDB" id="FungiDB:ASPSYDRAFT_59355"/>
<dbReference type="Pfam" id="PF03446">
    <property type="entry name" value="NAD_binding_2"/>
    <property type="match status" value="1"/>
</dbReference>
<dbReference type="Gene3D" id="1.10.1040.10">
    <property type="entry name" value="N-(1-d-carboxylethyl)-l-norvaline Dehydrogenase, domain 2"/>
    <property type="match status" value="1"/>
</dbReference>
<evidence type="ECO:0000256" key="3">
    <source>
        <dbReference type="ARBA" id="ARBA00023027"/>
    </source>
</evidence>
<dbReference type="GO" id="GO:0016491">
    <property type="term" value="F:oxidoreductase activity"/>
    <property type="evidence" value="ECO:0007669"/>
    <property type="project" value="UniProtKB-KW"/>
</dbReference>
<dbReference type="Proteomes" id="UP000184356">
    <property type="component" value="Unassembled WGS sequence"/>
</dbReference>
<dbReference type="OrthoDB" id="435038at2759"/>
<dbReference type="GO" id="GO:0050661">
    <property type="term" value="F:NADP binding"/>
    <property type="evidence" value="ECO:0007669"/>
    <property type="project" value="InterPro"/>
</dbReference>
<gene>
    <name evidence="7" type="ORF">ASPSYDRAFT_59355</name>
</gene>
<evidence type="ECO:0000313" key="7">
    <source>
        <dbReference type="EMBL" id="OJJ56898.1"/>
    </source>
</evidence>
<dbReference type="InterPro" id="IPR036291">
    <property type="entry name" value="NAD(P)-bd_dom_sf"/>
</dbReference>
<dbReference type="InterPro" id="IPR051265">
    <property type="entry name" value="HIBADH-related_NP60_sf"/>
</dbReference>
<evidence type="ECO:0000256" key="4">
    <source>
        <dbReference type="PIRSR" id="PIRSR000103-1"/>
    </source>
</evidence>
<evidence type="ECO:0000256" key="1">
    <source>
        <dbReference type="ARBA" id="ARBA00007598"/>
    </source>
</evidence>
<feature type="domain" description="6-phosphogluconate dehydrogenase NADP-binding" evidence="5">
    <location>
        <begin position="1"/>
        <end position="144"/>
    </location>
</feature>
<dbReference type="GeneID" id="63765757"/>
<evidence type="ECO:0000313" key="8">
    <source>
        <dbReference type="Proteomes" id="UP000184356"/>
    </source>
</evidence>
<evidence type="ECO:0000259" key="5">
    <source>
        <dbReference type="Pfam" id="PF03446"/>
    </source>
</evidence>
<dbReference type="InterPro" id="IPR008927">
    <property type="entry name" value="6-PGluconate_DH-like_C_sf"/>
</dbReference>
<evidence type="ECO:0000256" key="2">
    <source>
        <dbReference type="ARBA" id="ARBA00023002"/>
    </source>
</evidence>
<protein>
    <recommendedName>
        <fullName evidence="9">6-phosphogluconate dehydrogenase NADP-binding domain-containing protein</fullName>
    </recommendedName>
</protein>
<dbReference type="PIRSF" id="PIRSF000103">
    <property type="entry name" value="HIBADH"/>
    <property type="match status" value="1"/>
</dbReference>
<dbReference type="EMBL" id="KV878589">
    <property type="protein sequence ID" value="OJJ56898.1"/>
    <property type="molecule type" value="Genomic_DNA"/>
</dbReference>
<dbReference type="AlphaFoldDB" id="A0A1L9TBT8"/>
<proteinExistence type="inferred from homology"/>
<dbReference type="InterPro" id="IPR015815">
    <property type="entry name" value="HIBADH-related"/>
</dbReference>
<dbReference type="SUPFAM" id="SSF48179">
    <property type="entry name" value="6-phosphogluconate dehydrogenase C-terminal domain-like"/>
    <property type="match status" value="1"/>
</dbReference>
<sequence>MGLAMAANLQRHLQGQGLPPLQVWNRTACKADAVTALGATQCASIAEVIRRSDIIFISTSNDEALQSIVAQIIATGSLTDKIIVDTTTVHPDTTKAVSAHLAQQKASMVSAPILGSAPMAAERKILVVAAGARSTITRVSPYIKGVIARDMLHVASEAEKASLLKLIGNFLVSGLTEIIGEAHVFAEKSQLDSEVLENLLDVQFGPLFAMVSRRLTQGVYMPPRGQAPWSSLDLALKDVGHAMDCAAAVGARMAVGEVMLDHLQRAKAFSEVEDRQLDSAALYGVVRQEAGLDFESAEVKRRDA</sequence>
<feature type="active site" evidence="4">
    <location>
        <position position="165"/>
    </location>
</feature>
<feature type="domain" description="3-hydroxyisobutyrate dehydrogenase-like NAD-binding" evidence="6">
    <location>
        <begin position="162"/>
        <end position="280"/>
    </location>
</feature>
<dbReference type="GO" id="GO:0051287">
    <property type="term" value="F:NAD binding"/>
    <property type="evidence" value="ECO:0007669"/>
    <property type="project" value="InterPro"/>
</dbReference>
<accession>A0A1L9TBT8</accession>
<keyword evidence="8" id="KW-1185">Reference proteome</keyword>
<organism evidence="7 8">
    <name type="scientific">Aspergillus sydowii CBS 593.65</name>
    <dbReference type="NCBI Taxonomy" id="1036612"/>
    <lineage>
        <taxon>Eukaryota</taxon>
        <taxon>Fungi</taxon>
        <taxon>Dikarya</taxon>
        <taxon>Ascomycota</taxon>
        <taxon>Pezizomycotina</taxon>
        <taxon>Eurotiomycetes</taxon>
        <taxon>Eurotiomycetidae</taxon>
        <taxon>Eurotiales</taxon>
        <taxon>Aspergillaceae</taxon>
        <taxon>Aspergillus</taxon>
        <taxon>Aspergillus subgen. Nidulantes</taxon>
    </lineage>
</organism>
<comment type="similarity">
    <text evidence="1">Belongs to the HIBADH-related family. NP60 subfamily.</text>
</comment>
<dbReference type="PANTHER" id="PTHR43580:SF8">
    <property type="entry name" value="6-PHOSPHOGLUCONATE DEHYDROGENASE NADP-BINDING DOMAIN-CONTAINING PROTEIN-RELATED"/>
    <property type="match status" value="1"/>
</dbReference>
<dbReference type="RefSeq" id="XP_040700704.1">
    <property type="nucleotide sequence ID" value="XM_040849684.1"/>
</dbReference>
<dbReference type="Pfam" id="PF14833">
    <property type="entry name" value="NAD_binding_11"/>
    <property type="match status" value="1"/>
</dbReference>
<evidence type="ECO:0008006" key="9">
    <source>
        <dbReference type="Google" id="ProtNLM"/>
    </source>
</evidence>
<dbReference type="Gene3D" id="3.40.50.720">
    <property type="entry name" value="NAD(P)-binding Rossmann-like Domain"/>
    <property type="match status" value="1"/>
</dbReference>